<sequence length="404" mass="44338">MTDFKTVKPAKHGFSAPRLKRIGDWMHSYVDGGKLPFAETLIARRGEIVFHETIGHRDVENGLPAEPNGIHRIYSMTKPIVSTAIIQLLEAGKLQLDDPVAKHIPELADLKVLGEDGESMHVAKTQPTLHHLLTHTSGLTYGIFDPGPVGKALRKAKIDFSEKHGRLDETVAKLAEIPLVFEPGTRWNYGVSTDVLGRVVETASGVSLAEYLHDHIFEPLGMEDTFFAVPADKLDRFSACYAKTEDEGIRRVDEIEESRYANSVTMFSGGGGLCSTVMDYMRFMEMIRTHGGGGDEPVLGRKSVELMLMNHLPSDMASMGQSVFSEMPMKGIGFGLGGSVVLNPAENKLLGSAGEWAWGGVASTGFWIDPKEEISVVHMTQLMPSSSYPLRRELRTLVYQALVG</sequence>
<dbReference type="RefSeq" id="WP_257768777.1">
    <property type="nucleotide sequence ID" value="NZ_CP102480.1"/>
</dbReference>
<organism evidence="2 3">
    <name type="scientific">Nisaea acidiphila</name>
    <dbReference type="NCBI Taxonomy" id="1862145"/>
    <lineage>
        <taxon>Bacteria</taxon>
        <taxon>Pseudomonadati</taxon>
        <taxon>Pseudomonadota</taxon>
        <taxon>Alphaproteobacteria</taxon>
        <taxon>Rhodospirillales</taxon>
        <taxon>Thalassobaculaceae</taxon>
        <taxon>Nisaea</taxon>
    </lineage>
</organism>
<dbReference type="InterPro" id="IPR050789">
    <property type="entry name" value="Diverse_Enzym_Activities"/>
</dbReference>
<dbReference type="KEGG" id="naci:NUH88_21165"/>
<dbReference type="Proteomes" id="UP001060336">
    <property type="component" value="Chromosome"/>
</dbReference>
<evidence type="ECO:0000313" key="2">
    <source>
        <dbReference type="EMBL" id="UUX49885.1"/>
    </source>
</evidence>
<evidence type="ECO:0000259" key="1">
    <source>
        <dbReference type="Pfam" id="PF00144"/>
    </source>
</evidence>
<evidence type="ECO:0000313" key="3">
    <source>
        <dbReference type="Proteomes" id="UP001060336"/>
    </source>
</evidence>
<accession>A0A9J7AWR7</accession>
<dbReference type="InterPro" id="IPR012338">
    <property type="entry name" value="Beta-lactam/transpept-like"/>
</dbReference>
<keyword evidence="3" id="KW-1185">Reference proteome</keyword>
<feature type="domain" description="Beta-lactamase-related" evidence="1">
    <location>
        <begin position="29"/>
        <end position="397"/>
    </location>
</feature>
<name>A0A9J7AWR7_9PROT</name>
<dbReference type="InterPro" id="IPR001466">
    <property type="entry name" value="Beta-lactam-related"/>
</dbReference>
<dbReference type="SUPFAM" id="SSF56601">
    <property type="entry name" value="beta-lactamase/transpeptidase-like"/>
    <property type="match status" value="1"/>
</dbReference>
<dbReference type="EMBL" id="CP102480">
    <property type="protein sequence ID" value="UUX49885.1"/>
    <property type="molecule type" value="Genomic_DNA"/>
</dbReference>
<dbReference type="Pfam" id="PF00144">
    <property type="entry name" value="Beta-lactamase"/>
    <property type="match status" value="1"/>
</dbReference>
<reference evidence="2" key="1">
    <citation type="submission" date="2022-08" db="EMBL/GenBank/DDBJ databases">
        <title>Nisaea acidiphila sp. nov., isolated from a marine algal debris and emended description of the genus Nisaea Urios et al. 2008.</title>
        <authorList>
            <person name="Kwon K."/>
        </authorList>
    </citation>
    <scope>NUCLEOTIDE SEQUENCE</scope>
    <source>
        <strain evidence="2">MEBiC11861</strain>
    </source>
</reference>
<protein>
    <submittedName>
        <fullName evidence="2">Beta-lactamase family protein</fullName>
    </submittedName>
</protein>
<dbReference type="PANTHER" id="PTHR43283">
    <property type="entry name" value="BETA-LACTAMASE-RELATED"/>
    <property type="match status" value="1"/>
</dbReference>
<dbReference type="PANTHER" id="PTHR43283:SF3">
    <property type="entry name" value="BETA-LACTAMASE FAMILY PROTEIN (AFU_ORTHOLOGUE AFUA_5G07500)"/>
    <property type="match status" value="1"/>
</dbReference>
<proteinExistence type="predicted"/>
<dbReference type="Gene3D" id="3.40.710.10">
    <property type="entry name" value="DD-peptidase/beta-lactamase superfamily"/>
    <property type="match status" value="1"/>
</dbReference>
<gene>
    <name evidence="2" type="ORF">NUH88_21165</name>
</gene>
<dbReference type="AlphaFoldDB" id="A0A9J7AWR7"/>